<comment type="caution">
    <text evidence="2">The sequence shown here is derived from an EMBL/GenBank/DDBJ whole genome shotgun (WGS) entry which is preliminary data.</text>
</comment>
<evidence type="ECO:0000313" key="2">
    <source>
        <dbReference type="EMBL" id="PWQ94592.1"/>
    </source>
</evidence>
<accession>A0A317CEP6</accession>
<evidence type="ECO:0000256" key="1">
    <source>
        <dbReference type="HAMAP-Rule" id="MF_00386"/>
    </source>
</evidence>
<reference evidence="2 3" key="1">
    <citation type="submission" date="2018-05" db="EMBL/GenBank/DDBJ databases">
        <title>Leucothrix arctica sp. nov., isolated from Arctic seawater.</title>
        <authorList>
            <person name="Choi A."/>
            <person name="Baek K."/>
        </authorList>
    </citation>
    <scope>NUCLEOTIDE SEQUENCE [LARGE SCALE GENOMIC DNA]</scope>
    <source>
        <strain evidence="2 3">IMCC9719</strain>
    </source>
</reference>
<dbReference type="EMBL" id="QGKL01000039">
    <property type="protein sequence ID" value="PWQ94592.1"/>
    <property type="molecule type" value="Genomic_DNA"/>
</dbReference>
<name>A0A317CEP6_9GAMM</name>
<keyword evidence="1" id="KW-1003">Cell membrane</keyword>
<dbReference type="InterPro" id="IPR002696">
    <property type="entry name" value="Membr_insert_effic_factor_YidD"/>
</dbReference>
<sequence length="77" mass="8960">MKRVLLWMIRGYQLVLSPVIGANCRHEPTCSRYSFEAIERFGALKGLWLTLKRVVKCQPWGTWGYDPVPPLEKKKPD</sequence>
<dbReference type="AlphaFoldDB" id="A0A317CEP6"/>
<dbReference type="Proteomes" id="UP000245506">
    <property type="component" value="Unassembled WGS sequence"/>
</dbReference>
<keyword evidence="3" id="KW-1185">Reference proteome</keyword>
<dbReference type="RefSeq" id="WP_109824241.1">
    <property type="nucleotide sequence ID" value="NZ_QGKL01000039.1"/>
</dbReference>
<protein>
    <recommendedName>
        <fullName evidence="1">Putative membrane protein insertion efficiency factor</fullName>
    </recommendedName>
</protein>
<proteinExistence type="inferred from homology"/>
<organism evidence="2 3">
    <name type="scientific">Leucothrix arctica</name>
    <dbReference type="NCBI Taxonomy" id="1481894"/>
    <lineage>
        <taxon>Bacteria</taxon>
        <taxon>Pseudomonadati</taxon>
        <taxon>Pseudomonadota</taxon>
        <taxon>Gammaproteobacteria</taxon>
        <taxon>Thiotrichales</taxon>
        <taxon>Thiotrichaceae</taxon>
        <taxon>Leucothrix</taxon>
    </lineage>
</organism>
<dbReference type="Pfam" id="PF01809">
    <property type="entry name" value="YidD"/>
    <property type="match status" value="1"/>
</dbReference>
<comment type="function">
    <text evidence="1">Could be involved in insertion of integral membrane proteins into the membrane.</text>
</comment>
<dbReference type="OrthoDB" id="9801753at2"/>
<dbReference type="PANTHER" id="PTHR33383">
    <property type="entry name" value="MEMBRANE PROTEIN INSERTION EFFICIENCY FACTOR-RELATED"/>
    <property type="match status" value="1"/>
</dbReference>
<evidence type="ECO:0000313" key="3">
    <source>
        <dbReference type="Proteomes" id="UP000245506"/>
    </source>
</evidence>
<comment type="similarity">
    <text evidence="1">Belongs to the UPF0161 family.</text>
</comment>
<dbReference type="NCBIfam" id="TIGR00278">
    <property type="entry name" value="membrane protein insertion efficiency factor YidD"/>
    <property type="match status" value="1"/>
</dbReference>
<dbReference type="GO" id="GO:0005886">
    <property type="term" value="C:plasma membrane"/>
    <property type="evidence" value="ECO:0007669"/>
    <property type="project" value="UniProtKB-SubCell"/>
</dbReference>
<dbReference type="HAMAP" id="MF_00386">
    <property type="entry name" value="UPF0161_YidD"/>
    <property type="match status" value="1"/>
</dbReference>
<comment type="subcellular location">
    <subcellularLocation>
        <location evidence="1">Cell membrane</location>
        <topology evidence="1">Peripheral membrane protein</topology>
        <orientation evidence="1">Cytoplasmic side</orientation>
    </subcellularLocation>
</comment>
<keyword evidence="1" id="KW-0472">Membrane</keyword>
<dbReference type="SMART" id="SM01234">
    <property type="entry name" value="Haemolytic"/>
    <property type="match status" value="1"/>
</dbReference>
<gene>
    <name evidence="2" type="ORF">DKT75_14955</name>
</gene>
<dbReference type="PANTHER" id="PTHR33383:SF1">
    <property type="entry name" value="MEMBRANE PROTEIN INSERTION EFFICIENCY FACTOR-RELATED"/>
    <property type="match status" value="1"/>
</dbReference>